<dbReference type="AlphaFoldDB" id="A0A7W3XV87"/>
<gene>
    <name evidence="1" type="ORF">FOE67_03080</name>
</gene>
<organism evidence="1 2">
    <name type="scientific">Streptomyces calidiresistens</name>
    <dbReference type="NCBI Taxonomy" id="1485586"/>
    <lineage>
        <taxon>Bacteria</taxon>
        <taxon>Bacillati</taxon>
        <taxon>Actinomycetota</taxon>
        <taxon>Actinomycetes</taxon>
        <taxon>Kitasatosporales</taxon>
        <taxon>Streptomycetaceae</taxon>
        <taxon>Streptomyces</taxon>
    </lineage>
</organism>
<dbReference type="EMBL" id="VKHS01000031">
    <property type="protein sequence ID" value="MBB0228516.1"/>
    <property type="molecule type" value="Genomic_DNA"/>
</dbReference>
<sequence length="68" mass="7175">MSTVGDRVLEAVTVRPGDILLLRVSPDLDPRELEALGGAAQRWARSLGVRVEIVACEQIAAIHGGGGR</sequence>
<dbReference type="Proteomes" id="UP000530234">
    <property type="component" value="Unassembled WGS sequence"/>
</dbReference>
<dbReference type="RefSeq" id="WP_182660186.1">
    <property type="nucleotide sequence ID" value="NZ_VKHS01000031.1"/>
</dbReference>
<keyword evidence="2" id="KW-1185">Reference proteome</keyword>
<reference evidence="2" key="1">
    <citation type="submission" date="2019-10" db="EMBL/GenBank/DDBJ databases">
        <title>Streptomyces sp. nov., a novel actinobacterium isolated from alkaline environment.</title>
        <authorList>
            <person name="Golinska P."/>
        </authorList>
    </citation>
    <scope>NUCLEOTIDE SEQUENCE [LARGE SCALE GENOMIC DNA]</scope>
    <source>
        <strain evidence="2">DSM 42108</strain>
    </source>
</reference>
<proteinExistence type="predicted"/>
<accession>A0A7W3XV87</accession>
<evidence type="ECO:0000313" key="1">
    <source>
        <dbReference type="EMBL" id="MBB0228516.1"/>
    </source>
</evidence>
<comment type="caution">
    <text evidence="1">The sequence shown here is derived from an EMBL/GenBank/DDBJ whole genome shotgun (WGS) entry which is preliminary data.</text>
</comment>
<name>A0A7W3XV87_9ACTN</name>
<evidence type="ECO:0000313" key="2">
    <source>
        <dbReference type="Proteomes" id="UP000530234"/>
    </source>
</evidence>
<protein>
    <submittedName>
        <fullName evidence="1">Uncharacterized protein</fullName>
    </submittedName>
</protein>